<name>A0A6P8IPA9_ACTTE</name>
<dbReference type="AlphaFoldDB" id="A0A6P8IPA9"/>
<feature type="transmembrane region" description="Helical" evidence="19">
    <location>
        <begin position="344"/>
        <end position="361"/>
    </location>
</feature>
<dbReference type="InterPro" id="IPR002293">
    <property type="entry name" value="AA/rel_permease1"/>
</dbReference>
<protein>
    <recommendedName>
        <fullName evidence="15">b(0,+)-type amino acid transporter 1</fullName>
    </recommendedName>
    <alternativeName>
        <fullName evidence="16">Glycoprotein-associated amino acid transporter b0,+AT1</fullName>
    </alternativeName>
    <alternativeName>
        <fullName evidence="17">Solute carrier family 7 member 9</fullName>
    </alternativeName>
</protein>
<evidence type="ECO:0000313" key="20">
    <source>
        <dbReference type="Proteomes" id="UP000515163"/>
    </source>
</evidence>
<evidence type="ECO:0000256" key="17">
    <source>
        <dbReference type="ARBA" id="ARBA00083296"/>
    </source>
</evidence>
<evidence type="ECO:0000256" key="6">
    <source>
        <dbReference type="ARBA" id="ARBA00022692"/>
    </source>
</evidence>
<feature type="transmembrane region" description="Helical" evidence="19">
    <location>
        <begin position="373"/>
        <end position="393"/>
    </location>
</feature>
<keyword evidence="7 19" id="KW-1133">Transmembrane helix</keyword>
<feature type="transmembrane region" description="Helical" evidence="19">
    <location>
        <begin position="56"/>
        <end position="80"/>
    </location>
</feature>
<evidence type="ECO:0000256" key="10">
    <source>
        <dbReference type="ARBA" id="ARBA00051323"/>
    </source>
</evidence>
<evidence type="ECO:0000256" key="1">
    <source>
        <dbReference type="ARBA" id="ARBA00004424"/>
    </source>
</evidence>
<proteinExistence type="inferred from homology"/>
<evidence type="ECO:0000256" key="5">
    <source>
        <dbReference type="ARBA" id="ARBA00022553"/>
    </source>
</evidence>
<dbReference type="InterPro" id="IPR050598">
    <property type="entry name" value="AminoAcid_Transporter"/>
</dbReference>
<dbReference type="Gene3D" id="1.20.1740.10">
    <property type="entry name" value="Amino acid/polyamine transporter I"/>
    <property type="match status" value="1"/>
</dbReference>
<dbReference type="PANTHER" id="PTHR11785:SF512">
    <property type="entry name" value="SOBREMESA, ISOFORM B"/>
    <property type="match status" value="1"/>
</dbReference>
<dbReference type="OrthoDB" id="5982228at2759"/>
<dbReference type="RefSeq" id="XP_031568724.1">
    <property type="nucleotide sequence ID" value="XM_031712864.1"/>
</dbReference>
<feature type="transmembrane region" description="Helical" evidence="19">
    <location>
        <begin position="144"/>
        <end position="166"/>
    </location>
</feature>
<keyword evidence="5" id="KW-0597">Phosphoprotein</keyword>
<dbReference type="GO" id="GO:0016324">
    <property type="term" value="C:apical plasma membrane"/>
    <property type="evidence" value="ECO:0007669"/>
    <property type="project" value="UniProtKB-SubCell"/>
</dbReference>
<dbReference type="FunFam" id="1.20.1740.10:FF:000015">
    <property type="entry name" value="B(0,+)-type amino acid transporter 1"/>
    <property type="match status" value="1"/>
</dbReference>
<evidence type="ECO:0000313" key="22">
    <source>
        <dbReference type="RefSeq" id="XP_031568722.1"/>
    </source>
</evidence>
<dbReference type="Pfam" id="PF13520">
    <property type="entry name" value="AA_permease_2"/>
    <property type="match status" value="1"/>
</dbReference>
<evidence type="ECO:0000256" key="15">
    <source>
        <dbReference type="ARBA" id="ARBA00074336"/>
    </source>
</evidence>
<comment type="catalytic activity">
    <reaction evidence="12">
        <text>L-histidine(out) + L-arginine(in) = L-histidine(in) + L-arginine(out)</text>
        <dbReference type="Rhea" id="RHEA:71063"/>
        <dbReference type="ChEBI" id="CHEBI:32682"/>
        <dbReference type="ChEBI" id="CHEBI:57595"/>
    </reaction>
    <physiologicalReaction direction="left-to-right" evidence="12">
        <dbReference type="Rhea" id="RHEA:71064"/>
    </physiologicalReaction>
</comment>
<evidence type="ECO:0000256" key="16">
    <source>
        <dbReference type="ARBA" id="ARBA00079910"/>
    </source>
</evidence>
<evidence type="ECO:0000313" key="24">
    <source>
        <dbReference type="RefSeq" id="XP_031568724.1"/>
    </source>
</evidence>
<evidence type="ECO:0000256" key="3">
    <source>
        <dbReference type="ARBA" id="ARBA00022448"/>
    </source>
</evidence>
<evidence type="ECO:0000256" key="13">
    <source>
        <dbReference type="ARBA" id="ARBA00052179"/>
    </source>
</evidence>
<evidence type="ECO:0000256" key="18">
    <source>
        <dbReference type="ARBA" id="ARBA00093193"/>
    </source>
</evidence>
<keyword evidence="4" id="KW-1003">Cell membrane</keyword>
<keyword evidence="9" id="KW-1015">Disulfide bond</keyword>
<keyword evidence="6 19" id="KW-0812">Transmembrane</keyword>
<comment type="subcellular location">
    <subcellularLocation>
        <location evidence="1">Apical cell membrane</location>
        <topology evidence="1">Multi-pass membrane protein</topology>
    </subcellularLocation>
</comment>
<comment type="catalytic activity">
    <reaction evidence="18">
        <text>L-phenylalanine(out) + L-arginine(in) = L-phenylalanine(in) + L-arginine(out)</text>
        <dbReference type="Rhea" id="RHEA:71067"/>
        <dbReference type="ChEBI" id="CHEBI:32682"/>
        <dbReference type="ChEBI" id="CHEBI:58095"/>
    </reaction>
    <physiologicalReaction direction="left-to-right" evidence="18">
        <dbReference type="Rhea" id="RHEA:71068"/>
    </physiologicalReaction>
</comment>
<evidence type="ECO:0000256" key="2">
    <source>
        <dbReference type="ARBA" id="ARBA00009523"/>
    </source>
</evidence>
<reference evidence="21 22" key="1">
    <citation type="submission" date="2025-04" db="UniProtKB">
        <authorList>
            <consortium name="RefSeq"/>
        </authorList>
    </citation>
    <scope>IDENTIFICATION</scope>
    <source>
        <tissue evidence="21 22">Tentacle</tissue>
    </source>
</reference>
<evidence type="ECO:0000313" key="23">
    <source>
        <dbReference type="RefSeq" id="XP_031568723.1"/>
    </source>
</evidence>
<dbReference type="GeneID" id="116303335"/>
<gene>
    <name evidence="21 22 23 24 25" type="primary">LOC116303335</name>
</gene>
<dbReference type="PIRSF" id="PIRSF006060">
    <property type="entry name" value="AA_transporter"/>
    <property type="match status" value="1"/>
</dbReference>
<dbReference type="RefSeq" id="XP_031568722.1">
    <property type="nucleotide sequence ID" value="XM_031712862.1"/>
</dbReference>
<evidence type="ECO:0000256" key="9">
    <source>
        <dbReference type="ARBA" id="ARBA00023157"/>
    </source>
</evidence>
<keyword evidence="20" id="KW-1185">Reference proteome</keyword>
<sequence length="488" mass="54298">MSEEDPNSVIVEDQNSRVGLRRTLGIPGGIAFLVGTIIGSGIFATPRWVMMYTGSVGLNIVVWSLCGVIALFGGLCYVELGTSIPKFGGEYAYLLEIYGPFSAFLLSWIFVIFIKPSSVMILLVFGSYVVEAFFPGCSKDHNQLVKILAAAALGVITLVNCTSVKLASRMQVVFTVAKMVAILILIITGIVRIAQGHTSHFNNAFEGSTSSLGLMGFAFYNGLFAYDGWSQLNYIVEEIKNPNKNLSVCISLGIPMVTICYVLVNIGYLTVLSPAELMTSNAVAVTLAQRLYGVMAWVIPILVACSTFGTANGNAFAGGRLVFAAAREGHLPKFLAMVHTKRHTPLPALLFNSILSLIVLIPDSTTFELLLNYFTFLAWFYYLMCFAGILWLRFRRKNMKRPYKVWIGIPCIMVLVSIYLVVAPFYQAPLESLYCLLMVFSGTPFYFIFVYYKIAPKWFFQRYERVTVWLQKIFDVALPTDDEMEKEC</sequence>
<evidence type="ECO:0000256" key="19">
    <source>
        <dbReference type="SAM" id="Phobius"/>
    </source>
</evidence>
<comment type="similarity">
    <text evidence="2">Belongs to the amino acid-polyamine-organocation (APC) superfamily.</text>
</comment>
<dbReference type="RefSeq" id="XP_031568723.1">
    <property type="nucleotide sequence ID" value="XM_031712863.1"/>
</dbReference>
<evidence type="ECO:0000256" key="8">
    <source>
        <dbReference type="ARBA" id="ARBA00023136"/>
    </source>
</evidence>
<comment type="catalytic activity">
    <reaction evidence="13">
        <text>L-cysteine(out) + L-arginine(in) = L-cysteine(in) + L-arginine(out)</text>
        <dbReference type="Rhea" id="RHEA:71071"/>
        <dbReference type="ChEBI" id="CHEBI:32682"/>
        <dbReference type="ChEBI" id="CHEBI:35235"/>
    </reaction>
    <physiologicalReaction direction="left-to-right" evidence="13">
        <dbReference type="Rhea" id="RHEA:71072"/>
    </physiologicalReaction>
</comment>
<evidence type="ECO:0000256" key="7">
    <source>
        <dbReference type="ARBA" id="ARBA00022989"/>
    </source>
</evidence>
<dbReference type="RefSeq" id="XP_031568721.1">
    <property type="nucleotide sequence ID" value="XM_031712861.1"/>
</dbReference>
<evidence type="ECO:0000313" key="21">
    <source>
        <dbReference type="RefSeq" id="XP_031568721.1"/>
    </source>
</evidence>
<keyword evidence="3" id="KW-0813">Transport</keyword>
<feature type="transmembrane region" description="Helical" evidence="19">
    <location>
        <begin position="405"/>
        <end position="426"/>
    </location>
</feature>
<dbReference type="KEGG" id="aten:116303335"/>
<evidence type="ECO:0000313" key="25">
    <source>
        <dbReference type="RefSeq" id="XP_031568725.1"/>
    </source>
</evidence>
<dbReference type="GO" id="GO:0015179">
    <property type="term" value="F:L-amino acid transmembrane transporter activity"/>
    <property type="evidence" value="ECO:0007669"/>
    <property type="project" value="TreeGrafter"/>
</dbReference>
<feature type="transmembrane region" description="Helical" evidence="19">
    <location>
        <begin position="291"/>
        <end position="323"/>
    </location>
</feature>
<evidence type="ECO:0000256" key="4">
    <source>
        <dbReference type="ARBA" id="ARBA00022475"/>
    </source>
</evidence>
<comment type="catalytic activity">
    <reaction evidence="10">
        <text>L-lysine(out) + L-arginine(in) = L-lysine(in) + L-arginine(out)</text>
        <dbReference type="Rhea" id="RHEA:70827"/>
        <dbReference type="ChEBI" id="CHEBI:32551"/>
        <dbReference type="ChEBI" id="CHEBI:32682"/>
    </reaction>
    <physiologicalReaction direction="left-to-right" evidence="10">
        <dbReference type="Rhea" id="RHEA:70828"/>
    </physiologicalReaction>
</comment>
<comment type="catalytic activity">
    <reaction evidence="11">
        <text>L-cystine(out) + L-arginine(in) = L-cystine(in) + L-arginine(out)</text>
        <dbReference type="Rhea" id="RHEA:71075"/>
        <dbReference type="ChEBI" id="CHEBI:32682"/>
        <dbReference type="ChEBI" id="CHEBI:35491"/>
    </reaction>
    <physiologicalReaction direction="left-to-right" evidence="11">
        <dbReference type="Rhea" id="RHEA:71076"/>
    </physiologicalReaction>
</comment>
<comment type="catalytic activity">
    <reaction evidence="14">
        <text>L-leucine(out) + L-arginine(in) = L-leucine(in) + L-arginine(out)</text>
        <dbReference type="Rhea" id="RHEA:71059"/>
        <dbReference type="ChEBI" id="CHEBI:32682"/>
        <dbReference type="ChEBI" id="CHEBI:57427"/>
    </reaction>
    <physiologicalReaction direction="left-to-right" evidence="14">
        <dbReference type="Rhea" id="RHEA:71060"/>
    </physiologicalReaction>
</comment>
<evidence type="ECO:0000256" key="14">
    <source>
        <dbReference type="ARBA" id="ARBA00052732"/>
    </source>
</evidence>
<dbReference type="PANTHER" id="PTHR11785">
    <property type="entry name" value="AMINO ACID TRANSPORTER"/>
    <property type="match status" value="1"/>
</dbReference>
<dbReference type="RefSeq" id="XP_031568725.1">
    <property type="nucleotide sequence ID" value="XM_031712865.1"/>
</dbReference>
<organism evidence="20 24">
    <name type="scientific">Actinia tenebrosa</name>
    <name type="common">Australian red waratah sea anemone</name>
    <dbReference type="NCBI Taxonomy" id="6105"/>
    <lineage>
        <taxon>Eukaryota</taxon>
        <taxon>Metazoa</taxon>
        <taxon>Cnidaria</taxon>
        <taxon>Anthozoa</taxon>
        <taxon>Hexacorallia</taxon>
        <taxon>Actiniaria</taxon>
        <taxon>Actiniidae</taxon>
        <taxon>Actinia</taxon>
    </lineage>
</organism>
<feature type="transmembrane region" description="Helical" evidence="19">
    <location>
        <begin position="432"/>
        <end position="452"/>
    </location>
</feature>
<evidence type="ECO:0000256" key="12">
    <source>
        <dbReference type="ARBA" id="ARBA00051835"/>
    </source>
</evidence>
<feature type="transmembrane region" description="Helical" evidence="19">
    <location>
        <begin position="172"/>
        <end position="191"/>
    </location>
</feature>
<dbReference type="Proteomes" id="UP000515163">
    <property type="component" value="Unplaced"/>
</dbReference>
<accession>A0A6P8IPA9</accession>
<feature type="transmembrane region" description="Helical" evidence="19">
    <location>
        <begin position="24"/>
        <end position="44"/>
    </location>
</feature>
<feature type="transmembrane region" description="Helical" evidence="19">
    <location>
        <begin position="248"/>
        <end position="271"/>
    </location>
</feature>
<evidence type="ECO:0000256" key="11">
    <source>
        <dbReference type="ARBA" id="ARBA00051814"/>
    </source>
</evidence>
<keyword evidence="8 19" id="KW-0472">Membrane</keyword>